<proteinExistence type="predicted"/>
<dbReference type="PANTHER" id="PTHR46191">
    <property type="match status" value="1"/>
</dbReference>
<dbReference type="OrthoDB" id="3669651at2"/>
<evidence type="ECO:0000313" key="2">
    <source>
        <dbReference type="Proteomes" id="UP000596202"/>
    </source>
</evidence>
<reference evidence="1 2" key="1">
    <citation type="submission" date="2021-01" db="EMBL/GenBank/DDBJ databases">
        <title>FDA dAtabase for Regulatory Grade micrObial Sequences (FDA-ARGOS): Supporting development and validation of Infectious Disease Dx tests.</title>
        <authorList>
            <person name="Sproer C."/>
            <person name="Gronow S."/>
            <person name="Severitt S."/>
            <person name="Schroder I."/>
            <person name="Tallon L."/>
            <person name="Sadzewicz L."/>
            <person name="Zhao X."/>
            <person name="Boylan J."/>
            <person name="Ott S."/>
            <person name="Bowen H."/>
            <person name="Vavikolanu K."/>
            <person name="Mehta A."/>
            <person name="Aluvathingal J."/>
            <person name="Nadendla S."/>
            <person name="Lowell S."/>
            <person name="Myers T."/>
            <person name="Yan Y."/>
            <person name="Sichtig H."/>
        </authorList>
    </citation>
    <scope>NUCLEOTIDE SEQUENCE [LARGE SCALE GENOMIC DNA]</scope>
    <source>
        <strain evidence="1 2">FDAARGOS_1131</strain>
    </source>
</reference>
<gene>
    <name evidence="1" type="ORF">I6I88_18610</name>
</gene>
<dbReference type="RefSeq" id="WP_002989113.1">
    <property type="nucleotide sequence ID" value="NZ_CP068108.1"/>
</dbReference>
<organism evidence="1 2">
    <name type="scientific">Myroides odoratus</name>
    <name type="common">Flavobacterium odoratum</name>
    <dbReference type="NCBI Taxonomy" id="256"/>
    <lineage>
        <taxon>Bacteria</taxon>
        <taxon>Pseudomonadati</taxon>
        <taxon>Bacteroidota</taxon>
        <taxon>Flavobacteriia</taxon>
        <taxon>Flavobacteriales</taxon>
        <taxon>Flavobacteriaceae</taxon>
        <taxon>Myroides</taxon>
    </lineage>
</organism>
<dbReference type="NCBIfam" id="TIGR01549">
    <property type="entry name" value="HAD-SF-IA-v1"/>
    <property type="match status" value="1"/>
</dbReference>
<dbReference type="Pfam" id="PF00702">
    <property type="entry name" value="Hydrolase"/>
    <property type="match status" value="1"/>
</dbReference>
<dbReference type="SUPFAM" id="SSF56784">
    <property type="entry name" value="HAD-like"/>
    <property type="match status" value="1"/>
</dbReference>
<protein>
    <submittedName>
        <fullName evidence="1">HAD-IA family hydrolase</fullName>
    </submittedName>
</protein>
<dbReference type="Gene3D" id="3.40.50.1000">
    <property type="entry name" value="HAD superfamily/HAD-like"/>
    <property type="match status" value="1"/>
</dbReference>
<dbReference type="EMBL" id="CP068108">
    <property type="protein sequence ID" value="QQU00145.1"/>
    <property type="molecule type" value="Genomic_DNA"/>
</dbReference>
<dbReference type="PRINTS" id="PR00413">
    <property type="entry name" value="HADHALOGNASE"/>
</dbReference>
<dbReference type="Gene3D" id="1.10.150.400">
    <property type="match status" value="1"/>
</dbReference>
<dbReference type="InterPro" id="IPR006439">
    <property type="entry name" value="HAD-SF_hydro_IA"/>
</dbReference>
<name>A0A9Q6ZEW8_MYROD</name>
<dbReference type="GO" id="GO:0016787">
    <property type="term" value="F:hydrolase activity"/>
    <property type="evidence" value="ECO:0007669"/>
    <property type="project" value="UniProtKB-KW"/>
</dbReference>
<dbReference type="PANTHER" id="PTHR46191:SF2">
    <property type="entry name" value="HALOACID DEHALOGENASE-LIKE HYDROLASE DOMAIN-CONTAINING PROTEIN 3"/>
    <property type="match status" value="1"/>
</dbReference>
<dbReference type="InterPro" id="IPR051828">
    <property type="entry name" value="HAD-like_hydrolase_domain"/>
</dbReference>
<dbReference type="InterPro" id="IPR023214">
    <property type="entry name" value="HAD_sf"/>
</dbReference>
<evidence type="ECO:0000313" key="1">
    <source>
        <dbReference type="EMBL" id="QQU00145.1"/>
    </source>
</evidence>
<dbReference type="Proteomes" id="UP000596202">
    <property type="component" value="Chromosome"/>
</dbReference>
<dbReference type="GeneID" id="93529704"/>
<dbReference type="AlphaFoldDB" id="A0A9Q6ZEW8"/>
<accession>A0A9Q6ZEW8</accession>
<keyword evidence="1" id="KW-0378">Hydrolase</keyword>
<dbReference type="InterPro" id="IPR036412">
    <property type="entry name" value="HAD-like_sf"/>
</dbReference>
<sequence>MNIDSQGYKHYSFDLWLTLFRSHLEFKTSRARLLKDFFSIENTLDEVSSAFRYYDVLGNHINETTGGNMDTFELYLLILGRFNIRPNYQSLEQFYLESEKLFFNYPPCLLTHFSAADFSALKEKNCTLNVLSNTGFIKGRTIKKYLDQMDLLQYFDFLIFSDEVNLSKPNPEIFQLVRKAVHPQIKDQEILHIGDNLLSDYQGALNAGFSAYLIKNDQ</sequence>